<sequence length="358" mass="39346">MMMIKYATPILALLLTACGGDEGNTDAVVATPSTSSSIAQVLLNQYSSNEVNLNTVLQSETLYSDSVQISSNANGKQEASIDRYNTISIKDKTVQEEQFYFDSKTQQWLNAPVKYSEALYLTDGKWEKPGKAKAIAKGNDIILDYGNDIQFLISGTSKDISNIAVMDVNLNKSNTQTGSDYSLFKTPAPAFPAGSKAYYVGYSPLKTTYRSQYSNAVSFKSIDEWAAFYSTTSKNTLDSNSLCSFQFDLTRKTVIFSNNPNASQKCTAKEQPYEIRTIKQQQLLVMTPAQTDNSSLLRKEFYAISNGNLLEGEVLEPFEPANGTVSASGDFSLEVRFNKTAINHLLKYGGLSAPAQLK</sequence>
<evidence type="ECO:0008006" key="4">
    <source>
        <dbReference type="Google" id="ProtNLM"/>
    </source>
</evidence>
<proteinExistence type="predicted"/>
<dbReference type="Proteomes" id="UP000712570">
    <property type="component" value="Unassembled WGS sequence"/>
</dbReference>
<keyword evidence="3" id="KW-1185">Reference proteome</keyword>
<keyword evidence="1" id="KW-0732">Signal</keyword>
<evidence type="ECO:0000313" key="3">
    <source>
        <dbReference type="Proteomes" id="UP000712570"/>
    </source>
</evidence>
<dbReference type="RefSeq" id="WP_166824717.1">
    <property type="nucleotide sequence ID" value="NZ_JAAOLX010000004.1"/>
</dbReference>
<dbReference type="EMBL" id="JAAOLX010000004">
    <property type="protein sequence ID" value="NHQ86196.1"/>
    <property type="molecule type" value="Genomic_DNA"/>
</dbReference>
<accession>A0ABX0KQU8</accession>
<feature type="chain" id="PRO_5046089287" description="Lipoprotein" evidence="1">
    <location>
        <begin position="20"/>
        <end position="358"/>
    </location>
</feature>
<evidence type="ECO:0000313" key="2">
    <source>
        <dbReference type="EMBL" id="NHQ86196.1"/>
    </source>
</evidence>
<dbReference type="PROSITE" id="PS51257">
    <property type="entry name" value="PROKAR_LIPOPROTEIN"/>
    <property type="match status" value="1"/>
</dbReference>
<name>A0ABX0KQU8_9NEIS</name>
<gene>
    <name evidence="2" type="ORF">HA050_08715</name>
</gene>
<comment type="caution">
    <text evidence="2">The sequence shown here is derived from an EMBL/GenBank/DDBJ whole genome shotgun (WGS) entry which is preliminary data.</text>
</comment>
<organism evidence="2 3">
    <name type="scientific">Iodobacter violaceini</name>
    <dbReference type="NCBI Taxonomy" id="3044271"/>
    <lineage>
        <taxon>Bacteria</taxon>
        <taxon>Pseudomonadati</taxon>
        <taxon>Pseudomonadota</taxon>
        <taxon>Betaproteobacteria</taxon>
        <taxon>Neisseriales</taxon>
        <taxon>Chitinibacteraceae</taxon>
        <taxon>Iodobacter</taxon>
    </lineage>
</organism>
<protein>
    <recommendedName>
        <fullName evidence="4">Lipoprotein</fullName>
    </recommendedName>
</protein>
<feature type="signal peptide" evidence="1">
    <location>
        <begin position="1"/>
        <end position="19"/>
    </location>
</feature>
<evidence type="ECO:0000256" key="1">
    <source>
        <dbReference type="SAM" id="SignalP"/>
    </source>
</evidence>
<reference evidence="2 3" key="1">
    <citation type="submission" date="2020-03" db="EMBL/GenBank/DDBJ databases">
        <title>Draft genome sequence of environmentally isolated violet-colored cultures.</title>
        <authorList>
            <person name="Wilson H.S."/>
        </authorList>
    </citation>
    <scope>NUCLEOTIDE SEQUENCE [LARGE SCALE GENOMIC DNA]</scope>
    <source>
        <strain evidence="2 3">HSC-16F04</strain>
    </source>
</reference>